<organism evidence="1 2">
    <name type="scientific">Aeromonas phage ZPAH14</name>
    <dbReference type="NCBI Taxonomy" id="2924887"/>
    <lineage>
        <taxon>Viruses</taxon>
        <taxon>Duplodnaviria</taxon>
        <taxon>Heunggongvirae</taxon>
        <taxon>Uroviricota</taxon>
        <taxon>Caudoviricetes</taxon>
        <taxon>Chaseviridae</taxon>
        <taxon>Nefertitivirinae</taxon>
        <taxon>Shantouvirus</taxon>
        <taxon>Shantouvirus ZPAH14</taxon>
    </lineage>
</organism>
<protein>
    <submittedName>
        <fullName evidence="1">Uncharacterized protein</fullName>
    </submittedName>
</protein>
<dbReference type="GeneID" id="77932615"/>
<proteinExistence type="predicted"/>
<evidence type="ECO:0000313" key="2">
    <source>
        <dbReference type="Proteomes" id="UP000830307"/>
    </source>
</evidence>
<dbReference type="EMBL" id="OM810291">
    <property type="protein sequence ID" value="UOT58008.1"/>
    <property type="molecule type" value="Genomic_DNA"/>
</dbReference>
<sequence length="61" mass="6970">MMHVQPFDTARIVSGGRVGFESDATRQGVCRSSRMAGLIHRNNRRKLVVRRRQSVAYEIVI</sequence>
<name>A0AAE9KI91_9CAUD</name>
<reference evidence="1" key="1">
    <citation type="submission" date="2022-02" db="EMBL/GenBank/DDBJ databases">
        <title>The Aeromonas hydrophila phage ZPAH14.</title>
        <authorList>
            <person name="Li J."/>
        </authorList>
    </citation>
    <scope>NUCLEOTIDE SEQUENCE</scope>
</reference>
<dbReference type="Proteomes" id="UP000830307">
    <property type="component" value="Segment"/>
</dbReference>
<dbReference type="RefSeq" id="YP_010656717.1">
    <property type="nucleotide sequence ID" value="NC_070840.1"/>
</dbReference>
<keyword evidence="2" id="KW-1185">Reference proteome</keyword>
<dbReference type="KEGG" id="vg:77932615"/>
<evidence type="ECO:0000313" key="1">
    <source>
        <dbReference type="EMBL" id="UOT58008.1"/>
    </source>
</evidence>
<accession>A0AAE9KI91</accession>